<organism evidence="1">
    <name type="scientific">Rhizobium leguminosarum</name>
    <dbReference type="NCBI Taxonomy" id="384"/>
    <lineage>
        <taxon>Bacteria</taxon>
        <taxon>Pseudomonadati</taxon>
        <taxon>Pseudomonadota</taxon>
        <taxon>Alphaproteobacteria</taxon>
        <taxon>Hyphomicrobiales</taxon>
        <taxon>Rhizobiaceae</taxon>
        <taxon>Rhizobium/Agrobacterium group</taxon>
        <taxon>Rhizobium</taxon>
    </lineage>
</organism>
<dbReference type="Gene3D" id="1.10.3210.10">
    <property type="entry name" value="Hypothetical protein af1432"/>
    <property type="match status" value="1"/>
</dbReference>
<comment type="caution">
    <text evidence="1">The sequence shown here is derived from an EMBL/GenBank/DDBJ whole genome shotgun (WGS) entry which is preliminary data.</text>
</comment>
<dbReference type="SUPFAM" id="SSF109604">
    <property type="entry name" value="HD-domain/PDEase-like"/>
    <property type="match status" value="1"/>
</dbReference>
<dbReference type="EMBL" id="LWBS01000121">
    <property type="protein sequence ID" value="OAP95070.1"/>
    <property type="molecule type" value="Genomic_DNA"/>
</dbReference>
<proteinExistence type="predicted"/>
<evidence type="ECO:0008006" key="2">
    <source>
        <dbReference type="Google" id="ProtNLM"/>
    </source>
</evidence>
<sequence length="244" mass="26515">MVEGFGALPVVPPKYEGANDNVEGGATGGVWITPAGELPAPLQPHGQHIGLSRPLSLVSDRGPFIQIYPARKFFPFDPRPDEVFIESIAHGLAHICRYSGAGDRHFSVAEHSTLIARYLAAKYDPLTALAGLLHDAPESLSGFGDVGRPVKGKAPIISETEDCIYRLAVAPRFGLPLDIPAEVHEADNRIIADEIAANLAPMEWQSKYDRPLGVRIRCWSPEKAEIEFLATFDALTGRKRGMEA</sequence>
<accession>A0A179BUW6</accession>
<dbReference type="AlphaFoldDB" id="A0A179BUW6"/>
<evidence type="ECO:0000313" key="1">
    <source>
        <dbReference type="EMBL" id="OAP95070.1"/>
    </source>
</evidence>
<protein>
    <recommendedName>
        <fullName evidence="2">HD domain-containing protein</fullName>
    </recommendedName>
</protein>
<name>A0A179BUW6_RHILE</name>
<gene>
    <name evidence="1" type="ORF">A4U53_17750</name>
</gene>
<reference evidence="1" key="1">
    <citation type="submission" date="2016-04" db="EMBL/GenBank/DDBJ databases">
        <title>Fast-growing isolate from the root nodules of Vavilovia formosa.</title>
        <authorList>
            <person name="Kimeklis A."/>
            <person name="Safronova V."/>
            <person name="Belimov A."/>
            <person name="Andronov E."/>
        </authorList>
    </citation>
    <scope>NUCLEOTIDE SEQUENCE [LARGE SCALE GENOMIC DNA]</scope>
    <source>
        <strain evidence="1">Vaf-46</strain>
    </source>
</reference>